<feature type="compositionally biased region" description="Acidic residues" evidence="1">
    <location>
        <begin position="269"/>
        <end position="278"/>
    </location>
</feature>
<dbReference type="Proteomes" id="UP000325313">
    <property type="component" value="Unassembled WGS sequence"/>
</dbReference>
<proteinExistence type="predicted"/>
<sequence length="407" mass="45965">MDQIIESAATNSGNGHIPSTSSGLRTATTRENVQATPSGGRFAELIRIHVATLLGLRPREPIPPPATEAERAQWISQPNENIDDRADDNNPSDTDMSDLDDPHFPYPNGPGHADASSQTLKFIKGEMDCFGISSFRPDFAKSWRSPANAFLWKFAVETFIQLVERREYTGINLQMYGRPTITSRMKLHVKDTWQRTYRKNQPDIQTATSPKSLAKRARMTTRVIKVSLELDPILRKLAEMYCDKQCCSEDESDQSDAMSIDSDTSSSECESDVMDIDDSATPGRCSSTSTSRKAVFNNANPKRSVVRKFIWRNPAVDDLMISLDEWRLQKSQSTPKKRTGPIPTIRKRPTFPLISYTEPSPCLPYDVYDPEWLSALPDVEKGDLNARPEPAVQFYASILHKYRQRQR</sequence>
<feature type="region of interest" description="Disordered" evidence="1">
    <location>
        <begin position="252"/>
        <end position="293"/>
    </location>
</feature>
<name>A0A5B0Q1F7_PUCGR</name>
<feature type="compositionally biased region" description="Low complexity" evidence="1">
    <location>
        <begin position="255"/>
        <end position="268"/>
    </location>
</feature>
<comment type="caution">
    <text evidence="2">The sequence shown here is derived from an EMBL/GenBank/DDBJ whole genome shotgun (WGS) entry which is preliminary data.</text>
</comment>
<feature type="region of interest" description="Disordered" evidence="1">
    <location>
        <begin position="57"/>
        <end position="100"/>
    </location>
</feature>
<organism evidence="2 3">
    <name type="scientific">Puccinia graminis f. sp. tritici</name>
    <dbReference type="NCBI Taxonomy" id="56615"/>
    <lineage>
        <taxon>Eukaryota</taxon>
        <taxon>Fungi</taxon>
        <taxon>Dikarya</taxon>
        <taxon>Basidiomycota</taxon>
        <taxon>Pucciniomycotina</taxon>
        <taxon>Pucciniomycetes</taxon>
        <taxon>Pucciniales</taxon>
        <taxon>Pucciniaceae</taxon>
        <taxon>Puccinia</taxon>
    </lineage>
</organism>
<dbReference type="AlphaFoldDB" id="A0A5B0Q1F7"/>
<feature type="compositionally biased region" description="Polar residues" evidence="1">
    <location>
        <begin position="8"/>
        <end position="37"/>
    </location>
</feature>
<reference evidence="2 3" key="1">
    <citation type="submission" date="2019-05" db="EMBL/GenBank/DDBJ databases">
        <title>Emergence of the Ug99 lineage of the wheat stem rust pathogen through somatic hybridization.</title>
        <authorList>
            <person name="Li F."/>
            <person name="Upadhyaya N.M."/>
            <person name="Sperschneider J."/>
            <person name="Matny O."/>
            <person name="Nguyen-Phuc H."/>
            <person name="Mago R."/>
            <person name="Raley C."/>
            <person name="Miller M.E."/>
            <person name="Silverstein K.A.T."/>
            <person name="Henningsen E."/>
            <person name="Hirsch C.D."/>
            <person name="Visser B."/>
            <person name="Pretorius Z.A."/>
            <person name="Steffenson B.J."/>
            <person name="Schwessinger B."/>
            <person name="Dodds P.N."/>
            <person name="Figueroa M."/>
        </authorList>
    </citation>
    <scope>NUCLEOTIDE SEQUENCE [LARGE SCALE GENOMIC DNA]</scope>
    <source>
        <strain evidence="2 3">Ug99</strain>
    </source>
</reference>
<feature type="region of interest" description="Disordered" evidence="1">
    <location>
        <begin position="1"/>
        <end position="38"/>
    </location>
</feature>
<feature type="compositionally biased region" description="Polar residues" evidence="1">
    <location>
        <begin position="284"/>
        <end position="293"/>
    </location>
</feature>
<evidence type="ECO:0000313" key="3">
    <source>
        <dbReference type="Proteomes" id="UP000325313"/>
    </source>
</evidence>
<evidence type="ECO:0000256" key="1">
    <source>
        <dbReference type="SAM" id="MobiDB-lite"/>
    </source>
</evidence>
<protein>
    <submittedName>
        <fullName evidence="2">Uncharacterized protein</fullName>
    </submittedName>
</protein>
<evidence type="ECO:0000313" key="2">
    <source>
        <dbReference type="EMBL" id="KAA1106859.1"/>
    </source>
</evidence>
<accession>A0A5B0Q1F7</accession>
<gene>
    <name evidence="2" type="ORF">PGTUg99_021732</name>
</gene>
<dbReference type="EMBL" id="VDEP01000309">
    <property type="protein sequence ID" value="KAA1106859.1"/>
    <property type="molecule type" value="Genomic_DNA"/>
</dbReference>